<name>A0A0C1QKF0_9RICK</name>
<dbReference type="Proteomes" id="UP000031258">
    <property type="component" value="Unassembled WGS sequence"/>
</dbReference>
<dbReference type="STRING" id="86105.NF27_HE00020"/>
<comment type="caution">
    <text evidence="1">The sequence shown here is derived from an EMBL/GenBank/DDBJ whole genome shotgun (WGS) entry which is preliminary data.</text>
</comment>
<gene>
    <name evidence="1" type="ORF">NF27_HE00020</name>
</gene>
<organism evidence="1 2">
    <name type="scientific">Candidatus Jidaibacter acanthamoebae</name>
    <dbReference type="NCBI Taxonomy" id="86105"/>
    <lineage>
        <taxon>Bacteria</taxon>
        <taxon>Pseudomonadati</taxon>
        <taxon>Pseudomonadota</taxon>
        <taxon>Alphaproteobacteria</taxon>
        <taxon>Rickettsiales</taxon>
        <taxon>Candidatus Midichloriaceae</taxon>
        <taxon>Candidatus Jidaibacter</taxon>
    </lineage>
</organism>
<protein>
    <submittedName>
        <fullName evidence="1">Uncharacterized protein</fullName>
    </submittedName>
</protein>
<evidence type="ECO:0000313" key="1">
    <source>
        <dbReference type="EMBL" id="KIE04613.1"/>
    </source>
</evidence>
<dbReference type="OrthoDB" id="9554394at2"/>
<keyword evidence="2" id="KW-1185">Reference proteome</keyword>
<accession>A0A0C1QKF0</accession>
<sequence>MESVISHIKQNTQTGKELLHKAEELRKAIESSIPPYLLDLSKLKLKNLSGKNIIGFQEADLTSYAYNISSIFDNLLTNLISNIETYKGEPGREIELESLLLNAISLSNYLLDHNNNYFYFNAANIGQNYVLQDLLAQTQSTINKDLIAEHNNIKHNLKDKFSKFEKRGFEILANLNFGAALSKEEQQYLAKFFEYAIDNQEFNSRITRILNNNDQFVRNNAEMIAELRAFTYKTADLEGVGIITNKVEAILKKIKDNQTNLIEEEDKLSYQELGRLVKFLRNKDILMALKELKILEHSTILQYLNSNLQTSNNLYMELDSLIKNHINYEQGDIVMEVAKRNREFYSNKVNYEEKIRDYMSPYTHAAIGYKDNRGVFVSHVDQTYTKDKIEMDAVLSENFRIYPDKLIIDNDVKKQIIKALKIDNEDNLKQKMYDIYKGIASELHQLMQDENKDIKFDRDRAKDAFIADLMPFGFGHMGKDNIKSWAKEVLENKASLAQKIKDPGGKGYLFCSEFAAKMTVLSLVELEKQLFDKIKENDPNFEMPKGGLLKMPFHEYEDLGKVHPARLVKELSKSGAIEKVPEAEMVKNIIRTR</sequence>
<proteinExistence type="predicted"/>
<reference evidence="1 2" key="1">
    <citation type="submission" date="2014-11" db="EMBL/GenBank/DDBJ databases">
        <title>A Rickettsiales Symbiont of Amoebae With Ancient Features.</title>
        <authorList>
            <person name="Schulz F."/>
            <person name="Martijn J."/>
            <person name="Wascher F."/>
            <person name="Kostanjsek R."/>
            <person name="Ettema T.J."/>
            <person name="Horn M."/>
        </authorList>
    </citation>
    <scope>NUCLEOTIDE SEQUENCE [LARGE SCALE GENOMIC DNA]</scope>
    <source>
        <strain evidence="1 2">UWC36</strain>
    </source>
</reference>
<dbReference type="AlphaFoldDB" id="A0A0C1QKF0"/>
<dbReference type="RefSeq" id="WP_039458094.1">
    <property type="nucleotide sequence ID" value="NZ_JSWE01000176.1"/>
</dbReference>
<dbReference type="EMBL" id="JSWE01000176">
    <property type="protein sequence ID" value="KIE04613.1"/>
    <property type="molecule type" value="Genomic_DNA"/>
</dbReference>
<evidence type="ECO:0000313" key="2">
    <source>
        <dbReference type="Proteomes" id="UP000031258"/>
    </source>
</evidence>